<dbReference type="AlphaFoldDB" id="A0A931DRB3"/>
<accession>A0A931DRB3</accession>
<organism evidence="2 3">
    <name type="scientific">Actinomadura viridis</name>
    <dbReference type="NCBI Taxonomy" id="58110"/>
    <lineage>
        <taxon>Bacteria</taxon>
        <taxon>Bacillati</taxon>
        <taxon>Actinomycetota</taxon>
        <taxon>Actinomycetes</taxon>
        <taxon>Streptosporangiales</taxon>
        <taxon>Thermomonosporaceae</taxon>
        <taxon>Actinomadura</taxon>
    </lineage>
</organism>
<proteinExistence type="predicted"/>
<feature type="domain" description="4Fe-4S Wbl-type" evidence="1">
    <location>
        <begin position="22"/>
        <end position="87"/>
    </location>
</feature>
<reference evidence="2" key="1">
    <citation type="submission" date="2020-11" db="EMBL/GenBank/DDBJ databases">
        <title>Sequencing the genomes of 1000 actinobacteria strains.</title>
        <authorList>
            <person name="Klenk H.-P."/>
        </authorList>
    </citation>
    <scope>NUCLEOTIDE SEQUENCE</scope>
    <source>
        <strain evidence="2">DSM 43175</strain>
    </source>
</reference>
<dbReference type="InterPro" id="IPR034768">
    <property type="entry name" value="4FE4S_WBL"/>
</dbReference>
<name>A0A931DRB3_9ACTN</name>
<comment type="caution">
    <text evidence="2">The sequence shown here is derived from an EMBL/GenBank/DDBJ whole genome shotgun (WGS) entry which is preliminary data.</text>
</comment>
<dbReference type="PROSITE" id="PS51674">
    <property type="entry name" value="4FE4S_WBL"/>
    <property type="match status" value="1"/>
</dbReference>
<dbReference type="Pfam" id="PF02467">
    <property type="entry name" value="Whib"/>
    <property type="match status" value="1"/>
</dbReference>
<dbReference type="EMBL" id="JADOUA010000001">
    <property type="protein sequence ID" value="MBG6092366.1"/>
    <property type="molecule type" value="Genomic_DNA"/>
</dbReference>
<evidence type="ECO:0000313" key="2">
    <source>
        <dbReference type="EMBL" id="MBG6092366.1"/>
    </source>
</evidence>
<sequence>MTIHPSKLSFVARKRYGLATAECAFDPELHTGPTDKNEGQEEKAARLAVAAEVCLACPVMTQCLDRAITGRPEPGVWGAFEAEALGALFVGALDVPARTGRVTVPSSGYRATTMAHRARSGGA</sequence>
<dbReference type="RefSeq" id="WP_197014559.1">
    <property type="nucleotide sequence ID" value="NZ_BAABES010000012.1"/>
</dbReference>
<gene>
    <name evidence="2" type="ORF">IW256_006479</name>
</gene>
<keyword evidence="3" id="KW-1185">Reference proteome</keyword>
<evidence type="ECO:0000259" key="1">
    <source>
        <dbReference type="PROSITE" id="PS51674"/>
    </source>
</evidence>
<protein>
    <recommendedName>
        <fullName evidence="1">4Fe-4S Wbl-type domain-containing protein</fullName>
    </recommendedName>
</protein>
<evidence type="ECO:0000313" key="3">
    <source>
        <dbReference type="Proteomes" id="UP000614047"/>
    </source>
</evidence>
<dbReference type="Proteomes" id="UP000614047">
    <property type="component" value="Unassembled WGS sequence"/>
</dbReference>